<dbReference type="GO" id="GO:0071973">
    <property type="term" value="P:bacterial-type flagellum-dependent cell motility"/>
    <property type="evidence" value="ECO:0007669"/>
    <property type="project" value="TreeGrafter"/>
</dbReference>
<comment type="similarity">
    <text evidence="1 5">Belongs to the FliD family.</text>
</comment>
<protein>
    <recommendedName>
        <fullName evidence="5">Flagellar hook-associated protein 2</fullName>
        <shortName evidence="5">HAP2</shortName>
    </recommendedName>
    <alternativeName>
        <fullName evidence="5">Flagellar cap protein</fullName>
    </alternativeName>
</protein>
<keyword evidence="8" id="KW-0282">Flagellum</keyword>
<keyword evidence="5" id="KW-0964">Secreted</keyword>
<dbReference type="InterPro" id="IPR040026">
    <property type="entry name" value="FliD"/>
</dbReference>
<evidence type="ECO:0000313" key="8">
    <source>
        <dbReference type="EMBL" id="BCA29344.1"/>
    </source>
</evidence>
<comment type="subunit">
    <text evidence="2 5">Homopentamer.</text>
</comment>
<dbReference type="Pfam" id="PF07195">
    <property type="entry name" value="FliD_C"/>
    <property type="match status" value="1"/>
</dbReference>
<keyword evidence="8" id="KW-0969">Cilium</keyword>
<evidence type="ECO:0000256" key="5">
    <source>
        <dbReference type="RuleBase" id="RU362066"/>
    </source>
</evidence>
<dbReference type="GO" id="GO:0007155">
    <property type="term" value="P:cell adhesion"/>
    <property type="evidence" value="ECO:0007669"/>
    <property type="project" value="InterPro"/>
</dbReference>
<sequence>MNIDTEYARQQATQLATFEVQAARARANRSQQAYRAQGDALANLDKALRTFSTSIREFKSESRPILANEAVFSQEGRATAQVGATASTGRYSFFVERLASAHQVALEGLTADGIGTQGVLTLQQAGKSYSLDLASVDRDGDGRNSPEELQQALSTTLAGSGISTTLVRADGKLSLVLSARESGAAQAISLSLQGGSGPLAAAVANPRTLAEARDAQVRLGGEDGLLLTQPTNRFDGVVEGVSLTFTQAHRPGESPLQVTVRRDEKGTRERVQGFIDAFNTLLGSFDSLTASGGSDGSGRGALAGDATVRSIENRLNAVLRSGFGGRSLVEYGVSADRNGKLTLDTKRLEKALAEQPGELDKLFREPGRLVESLERSLTPYIGSTGQLKSRRDAIASNIRRMDGVFESLQRQYDTSYQRYLRQYTAMTQALASMQQTGGLFA</sequence>
<dbReference type="InterPro" id="IPR010809">
    <property type="entry name" value="FliD_C"/>
</dbReference>
<evidence type="ECO:0000256" key="4">
    <source>
        <dbReference type="ARBA" id="ARBA00023143"/>
    </source>
</evidence>
<dbReference type="Pfam" id="PF02465">
    <property type="entry name" value="FliD_N"/>
    <property type="match status" value="1"/>
</dbReference>
<keyword evidence="4 5" id="KW-0975">Bacterial flagellum</keyword>
<reference evidence="8 9" key="1">
    <citation type="journal article" date="2020" name="Microbiol. Resour. Announc.">
        <title>Complete genome sequence of Pseudomonas otitidis strain MrB4, isolated from Lake Biwa in Japan.</title>
        <authorList>
            <person name="Miyazaki K."/>
            <person name="Hase E."/>
            <person name="Maruya T."/>
        </authorList>
    </citation>
    <scope>NUCLEOTIDE SEQUENCE [LARGE SCALE GENOMIC DNA]</scope>
    <source>
        <strain evidence="8 9">MrB4</strain>
    </source>
</reference>
<dbReference type="InterPro" id="IPR003481">
    <property type="entry name" value="FliD_N"/>
</dbReference>
<evidence type="ECO:0000256" key="1">
    <source>
        <dbReference type="ARBA" id="ARBA00009764"/>
    </source>
</evidence>
<evidence type="ECO:0000256" key="2">
    <source>
        <dbReference type="ARBA" id="ARBA00011255"/>
    </source>
</evidence>
<comment type="subcellular location">
    <subcellularLocation>
        <location evidence="5">Secreted</location>
    </subcellularLocation>
    <subcellularLocation>
        <location evidence="5">Bacterial flagellum</location>
    </subcellularLocation>
</comment>
<dbReference type="GO" id="GO:0009424">
    <property type="term" value="C:bacterial-type flagellum hook"/>
    <property type="evidence" value="ECO:0007669"/>
    <property type="project" value="UniProtKB-UniRule"/>
</dbReference>
<feature type="domain" description="Flagellar hook-associated protein 2 C-terminal" evidence="7">
    <location>
        <begin position="212"/>
        <end position="435"/>
    </location>
</feature>
<gene>
    <name evidence="8" type="primary">lafB</name>
    <name evidence="8" type="ORF">PtoMrB4_33210</name>
</gene>
<evidence type="ECO:0000313" key="9">
    <source>
        <dbReference type="Proteomes" id="UP000501237"/>
    </source>
</evidence>
<comment type="function">
    <text evidence="5">Required for morphogenesis and for the elongation of the flagellar filament by facilitating polymerization of the flagellin monomers at the tip of growing filament. Forms a capping structure, which prevents flagellin subunits (transported through the central channel of the flagellum) from leaking out without polymerization at the distal end.</text>
</comment>
<keyword evidence="3" id="KW-0175">Coiled coil</keyword>
<evidence type="ECO:0000259" key="6">
    <source>
        <dbReference type="Pfam" id="PF02465"/>
    </source>
</evidence>
<keyword evidence="8" id="KW-0966">Cell projection</keyword>
<evidence type="ECO:0000256" key="3">
    <source>
        <dbReference type="ARBA" id="ARBA00023054"/>
    </source>
</evidence>
<feature type="domain" description="Flagellar hook-associated protein 2 N-terminal" evidence="6">
    <location>
        <begin position="13"/>
        <end position="102"/>
    </location>
</feature>
<dbReference type="EMBL" id="AP022642">
    <property type="protein sequence ID" value="BCA29344.1"/>
    <property type="molecule type" value="Genomic_DNA"/>
</dbReference>
<organism evidence="8 9">
    <name type="scientific">Metapseudomonas otitidis</name>
    <dbReference type="NCBI Taxonomy" id="319939"/>
    <lineage>
        <taxon>Bacteria</taxon>
        <taxon>Pseudomonadati</taxon>
        <taxon>Pseudomonadota</taxon>
        <taxon>Gammaproteobacteria</taxon>
        <taxon>Pseudomonadales</taxon>
        <taxon>Pseudomonadaceae</taxon>
        <taxon>Metapseudomonas</taxon>
    </lineage>
</organism>
<dbReference type="PANTHER" id="PTHR30288:SF0">
    <property type="entry name" value="FLAGELLAR HOOK-ASSOCIATED PROTEIN 2"/>
    <property type="match status" value="1"/>
</dbReference>
<dbReference type="KEGG" id="poj:PtoMrB4_33210"/>
<dbReference type="GO" id="GO:0009421">
    <property type="term" value="C:bacterial-type flagellum filament cap"/>
    <property type="evidence" value="ECO:0007669"/>
    <property type="project" value="InterPro"/>
</dbReference>
<dbReference type="GO" id="GO:0005576">
    <property type="term" value="C:extracellular region"/>
    <property type="evidence" value="ECO:0007669"/>
    <property type="project" value="UniProtKB-SubCell"/>
</dbReference>
<name>A0A679GTI0_9GAMM</name>
<dbReference type="PANTHER" id="PTHR30288">
    <property type="entry name" value="FLAGELLAR CAP/ASSEMBLY PROTEIN FLID"/>
    <property type="match status" value="1"/>
</dbReference>
<dbReference type="RefSeq" id="WP_172433966.1">
    <property type="nucleotide sequence ID" value="NZ_AP022642.1"/>
</dbReference>
<dbReference type="AlphaFoldDB" id="A0A679GTI0"/>
<accession>A0A679GTI0</accession>
<dbReference type="Proteomes" id="UP000501237">
    <property type="component" value="Chromosome"/>
</dbReference>
<evidence type="ECO:0000259" key="7">
    <source>
        <dbReference type="Pfam" id="PF07195"/>
    </source>
</evidence>
<proteinExistence type="inferred from homology"/>
<dbReference type="GeneID" id="57398539"/>